<feature type="transmembrane region" description="Helical" evidence="1">
    <location>
        <begin position="46"/>
        <end position="68"/>
    </location>
</feature>
<keyword evidence="3" id="KW-0378">Hydrolase</keyword>
<feature type="transmembrane region" description="Helical" evidence="1">
    <location>
        <begin position="189"/>
        <end position="209"/>
    </location>
</feature>
<dbReference type="GO" id="GO:0016787">
    <property type="term" value="F:hydrolase activity"/>
    <property type="evidence" value="ECO:0007669"/>
    <property type="project" value="UniProtKB-KW"/>
</dbReference>
<gene>
    <name evidence="3" type="ORF">ACIBG2_05440</name>
</gene>
<proteinExistence type="predicted"/>
<comment type="caution">
    <text evidence="3">The sequence shown here is derived from an EMBL/GenBank/DDBJ whole genome shotgun (WGS) entry which is preliminary data.</text>
</comment>
<organism evidence="3 4">
    <name type="scientific">Nonomuraea typhae</name>
    <dbReference type="NCBI Taxonomy" id="2603600"/>
    <lineage>
        <taxon>Bacteria</taxon>
        <taxon>Bacillati</taxon>
        <taxon>Actinomycetota</taxon>
        <taxon>Actinomycetes</taxon>
        <taxon>Streptosporangiales</taxon>
        <taxon>Streptosporangiaceae</taxon>
        <taxon>Nonomuraea</taxon>
    </lineage>
</organism>
<feature type="transmembrane region" description="Helical" evidence="1">
    <location>
        <begin position="122"/>
        <end position="140"/>
    </location>
</feature>
<evidence type="ECO:0000313" key="3">
    <source>
        <dbReference type="EMBL" id="MFI6496803.1"/>
    </source>
</evidence>
<evidence type="ECO:0000256" key="1">
    <source>
        <dbReference type="SAM" id="Phobius"/>
    </source>
</evidence>
<protein>
    <submittedName>
        <fullName evidence="3">CPBP family intramembrane glutamic endopeptidase</fullName>
        <ecNumber evidence="3">3.4.-.-</ecNumber>
    </submittedName>
</protein>
<name>A0ABW7YNC8_9ACTN</name>
<accession>A0ABW7YNC8</accession>
<keyword evidence="1" id="KW-0812">Transmembrane</keyword>
<feature type="domain" description="CAAX prenyl protease 2/Lysostaphin resistance protein A-like" evidence="2">
    <location>
        <begin position="125"/>
        <end position="227"/>
    </location>
</feature>
<dbReference type="PANTHER" id="PTHR35797:SF1">
    <property type="entry name" value="PROTEASE"/>
    <property type="match status" value="1"/>
</dbReference>
<dbReference type="PANTHER" id="PTHR35797">
    <property type="entry name" value="PROTEASE-RELATED"/>
    <property type="match status" value="1"/>
</dbReference>
<feature type="transmembrane region" description="Helical" evidence="1">
    <location>
        <begin position="89"/>
        <end position="110"/>
    </location>
</feature>
<feature type="transmembrane region" description="Helical" evidence="1">
    <location>
        <begin position="160"/>
        <end position="183"/>
    </location>
</feature>
<reference evidence="3 4" key="1">
    <citation type="submission" date="2024-10" db="EMBL/GenBank/DDBJ databases">
        <title>The Natural Products Discovery Center: Release of the First 8490 Sequenced Strains for Exploring Actinobacteria Biosynthetic Diversity.</title>
        <authorList>
            <person name="Kalkreuter E."/>
            <person name="Kautsar S.A."/>
            <person name="Yang D."/>
            <person name="Bader C.D."/>
            <person name="Teijaro C.N."/>
            <person name="Fluegel L."/>
            <person name="Davis C.M."/>
            <person name="Simpson J.R."/>
            <person name="Lauterbach L."/>
            <person name="Steele A.D."/>
            <person name="Gui C."/>
            <person name="Meng S."/>
            <person name="Li G."/>
            <person name="Viehrig K."/>
            <person name="Ye F."/>
            <person name="Su P."/>
            <person name="Kiefer A.F."/>
            <person name="Nichols A."/>
            <person name="Cepeda A.J."/>
            <person name="Yan W."/>
            <person name="Fan B."/>
            <person name="Jiang Y."/>
            <person name="Adhikari A."/>
            <person name="Zheng C.-J."/>
            <person name="Schuster L."/>
            <person name="Cowan T.M."/>
            <person name="Smanski M.J."/>
            <person name="Chevrette M.G."/>
            <person name="De Carvalho L.P.S."/>
            <person name="Shen B."/>
        </authorList>
    </citation>
    <scope>NUCLEOTIDE SEQUENCE [LARGE SCALE GENOMIC DNA]</scope>
    <source>
        <strain evidence="3 4">NPDC050545</strain>
    </source>
</reference>
<dbReference type="InterPro" id="IPR042150">
    <property type="entry name" value="MmRce1-like"/>
</dbReference>
<sequence length="280" mass="30694">MRRHPLLAYFGLAYAISWAAWLPYILSADGIGVFAYRVPYLLGDGQLTGVLPGAYLGPLTAAFVVTAVTEGRPGLRAWRRRLLTWRVGWRWYLFALIGFPAVCLLGTLVLPEARMVLPPPGVWAAYAVMLVLQFLTTGLAEEPGWRDFALPRIQERHGPLGGTLILGLLWAGWHLPLFLTAWAGPVTPMSLVLFTVLAVVLSIIFTWVFNRARQSLPLIMLLHGTFNNLSSVLAPEMFPGMDHQWNWGPVLGTSVLAVLIVIATRGRLGAPAQPAQVAPA</sequence>
<keyword evidence="1" id="KW-0472">Membrane</keyword>
<dbReference type="RefSeq" id="WP_397079166.1">
    <property type="nucleotide sequence ID" value="NZ_JBITGY010000001.1"/>
</dbReference>
<evidence type="ECO:0000313" key="4">
    <source>
        <dbReference type="Proteomes" id="UP001612741"/>
    </source>
</evidence>
<dbReference type="EMBL" id="JBITGY010000001">
    <property type="protein sequence ID" value="MFI6496803.1"/>
    <property type="molecule type" value="Genomic_DNA"/>
</dbReference>
<feature type="transmembrane region" description="Helical" evidence="1">
    <location>
        <begin position="7"/>
        <end position="26"/>
    </location>
</feature>
<evidence type="ECO:0000259" key="2">
    <source>
        <dbReference type="Pfam" id="PF02517"/>
    </source>
</evidence>
<feature type="transmembrane region" description="Helical" evidence="1">
    <location>
        <begin position="216"/>
        <end position="234"/>
    </location>
</feature>
<keyword evidence="1" id="KW-1133">Transmembrane helix</keyword>
<dbReference type="Proteomes" id="UP001612741">
    <property type="component" value="Unassembled WGS sequence"/>
</dbReference>
<dbReference type="Pfam" id="PF02517">
    <property type="entry name" value="Rce1-like"/>
    <property type="match status" value="1"/>
</dbReference>
<feature type="transmembrane region" description="Helical" evidence="1">
    <location>
        <begin position="246"/>
        <end position="264"/>
    </location>
</feature>
<dbReference type="EC" id="3.4.-.-" evidence="3"/>
<dbReference type="InterPro" id="IPR003675">
    <property type="entry name" value="Rce1/LyrA-like_dom"/>
</dbReference>
<keyword evidence="4" id="KW-1185">Reference proteome</keyword>